<proteinExistence type="predicted"/>
<keyword evidence="9" id="KW-0325">Glycoprotein</keyword>
<evidence type="ECO:0000256" key="4">
    <source>
        <dbReference type="ARBA" id="ARBA00022692"/>
    </source>
</evidence>
<dbReference type="OrthoDB" id="6506757at2759"/>
<evidence type="ECO:0000256" key="7">
    <source>
        <dbReference type="ARBA" id="ARBA00023136"/>
    </source>
</evidence>
<dbReference type="PANTHER" id="PTHR42643">
    <property type="entry name" value="IONOTROPIC RECEPTOR 20A-RELATED"/>
    <property type="match status" value="1"/>
</dbReference>
<sequence>MVDCPETLRVATVESLFSMNIGEKKTESFKLLGIDGIIFHIFQKVLNIPFELVIAEDAEWGRSLQNGSWTGMVGKVQKGEADIAINTLAMTEERLKVIDFSHSYVVDKITFAVPKPGAYPNSLAFIQAFDLTVWISIVFVFFLTPLLFRCLLNSNNSYIQIMFQLSGLLLKQSVNFNLESYKNVVLFLSWCFFAAVVTLYYSANLSSFLTVPLEMPFARNFKELSDAVSRGSLKCFAAKGTFAINTLVNSQKEHLRDLGETIIRNEWYFSGDSLKSLTADSYTAVMTGSSLLKMVAGLEVWKSYYLSDDSIMSFNIGVVMKKDFCYKEKLNKIISRFNSAGLYDKIIRDESFKLWITNSKEVPKTLLEIPLSLADFLAKCRTDVLRNFTDVGNDCDDICKPSCRSVRYDISLSKASWPNLNHQQFVMNRSFEQWSHLPEALGLLDALEYDENTTDFVNDTFFR</sequence>
<accession>A0A8X6WLS7</accession>
<feature type="domain" description="Ionotropic glutamate receptor L-glutamate and glycine-binding" evidence="13">
    <location>
        <begin position="7"/>
        <end position="116"/>
    </location>
</feature>
<evidence type="ECO:0000313" key="14">
    <source>
        <dbReference type="EMBL" id="GFY37463.1"/>
    </source>
</evidence>
<keyword evidence="6" id="KW-0406">Ion transport</keyword>
<keyword evidence="11" id="KW-0407">Ion channel</keyword>
<name>A0A8X6WLS7_9ARAC</name>
<protein>
    <submittedName>
        <fullName evidence="14">Lig_chan-Glu_bd domain-containing protein</fullName>
    </submittedName>
</protein>
<dbReference type="SUPFAM" id="SSF53850">
    <property type="entry name" value="Periplasmic binding protein-like II"/>
    <property type="match status" value="1"/>
</dbReference>
<evidence type="ECO:0000313" key="15">
    <source>
        <dbReference type="Proteomes" id="UP000886998"/>
    </source>
</evidence>
<dbReference type="Gene3D" id="1.10.287.70">
    <property type="match status" value="1"/>
</dbReference>
<keyword evidence="15" id="KW-1185">Reference proteome</keyword>
<keyword evidence="3" id="KW-1003">Cell membrane</keyword>
<dbReference type="Pfam" id="PF10613">
    <property type="entry name" value="Lig_chan-Glu_bd"/>
    <property type="match status" value="1"/>
</dbReference>
<feature type="transmembrane region" description="Helical" evidence="12">
    <location>
        <begin position="131"/>
        <end position="152"/>
    </location>
</feature>
<keyword evidence="4 12" id="KW-0812">Transmembrane</keyword>
<dbReference type="EMBL" id="BMAV01000312">
    <property type="protein sequence ID" value="GFY37463.1"/>
    <property type="molecule type" value="Genomic_DNA"/>
</dbReference>
<evidence type="ECO:0000256" key="5">
    <source>
        <dbReference type="ARBA" id="ARBA00022989"/>
    </source>
</evidence>
<dbReference type="InterPro" id="IPR019594">
    <property type="entry name" value="Glu/Gly-bd"/>
</dbReference>
<evidence type="ECO:0000256" key="2">
    <source>
        <dbReference type="ARBA" id="ARBA00022448"/>
    </source>
</evidence>
<evidence type="ECO:0000256" key="10">
    <source>
        <dbReference type="ARBA" id="ARBA00023286"/>
    </source>
</evidence>
<keyword evidence="7 12" id="KW-0472">Membrane</keyword>
<feature type="transmembrane region" description="Helical" evidence="12">
    <location>
        <begin position="184"/>
        <end position="203"/>
    </location>
</feature>
<reference evidence="14" key="1">
    <citation type="submission" date="2020-08" db="EMBL/GenBank/DDBJ databases">
        <title>Multicomponent nature underlies the extraordinary mechanical properties of spider dragline silk.</title>
        <authorList>
            <person name="Kono N."/>
            <person name="Nakamura H."/>
            <person name="Mori M."/>
            <person name="Yoshida Y."/>
            <person name="Ohtoshi R."/>
            <person name="Malay A.D."/>
            <person name="Moran D.A.P."/>
            <person name="Tomita M."/>
            <person name="Numata K."/>
            <person name="Arakawa K."/>
        </authorList>
    </citation>
    <scope>NUCLEOTIDE SEQUENCE</scope>
</reference>
<dbReference type="InterPro" id="IPR052192">
    <property type="entry name" value="Insect_Ionotropic_Sensory_Rcpt"/>
</dbReference>
<evidence type="ECO:0000256" key="1">
    <source>
        <dbReference type="ARBA" id="ARBA00004651"/>
    </source>
</evidence>
<evidence type="ECO:0000256" key="8">
    <source>
        <dbReference type="ARBA" id="ARBA00023170"/>
    </source>
</evidence>
<keyword evidence="10" id="KW-1071">Ligand-gated ion channel</keyword>
<evidence type="ECO:0000256" key="3">
    <source>
        <dbReference type="ARBA" id="ARBA00022475"/>
    </source>
</evidence>
<dbReference type="Proteomes" id="UP000886998">
    <property type="component" value="Unassembled WGS sequence"/>
</dbReference>
<keyword evidence="8" id="KW-0675">Receptor</keyword>
<dbReference type="GO" id="GO:0005886">
    <property type="term" value="C:plasma membrane"/>
    <property type="evidence" value="ECO:0007669"/>
    <property type="project" value="UniProtKB-SubCell"/>
</dbReference>
<evidence type="ECO:0000256" key="9">
    <source>
        <dbReference type="ARBA" id="ARBA00023180"/>
    </source>
</evidence>
<evidence type="ECO:0000256" key="11">
    <source>
        <dbReference type="ARBA" id="ARBA00023303"/>
    </source>
</evidence>
<dbReference type="GO" id="GO:0015276">
    <property type="term" value="F:ligand-gated monoatomic ion channel activity"/>
    <property type="evidence" value="ECO:0007669"/>
    <property type="project" value="InterPro"/>
</dbReference>
<comment type="caution">
    <text evidence="14">The sequence shown here is derived from an EMBL/GenBank/DDBJ whole genome shotgun (WGS) entry which is preliminary data.</text>
</comment>
<evidence type="ECO:0000256" key="12">
    <source>
        <dbReference type="SAM" id="Phobius"/>
    </source>
</evidence>
<dbReference type="Gene3D" id="3.40.190.10">
    <property type="entry name" value="Periplasmic binding protein-like II"/>
    <property type="match status" value="1"/>
</dbReference>
<keyword evidence="2" id="KW-0813">Transport</keyword>
<dbReference type="AlphaFoldDB" id="A0A8X6WLS7"/>
<evidence type="ECO:0000256" key="6">
    <source>
        <dbReference type="ARBA" id="ARBA00023065"/>
    </source>
</evidence>
<evidence type="ECO:0000259" key="13">
    <source>
        <dbReference type="Pfam" id="PF10613"/>
    </source>
</evidence>
<keyword evidence="5 12" id="KW-1133">Transmembrane helix</keyword>
<organism evidence="14 15">
    <name type="scientific">Trichonephila inaurata madagascariensis</name>
    <dbReference type="NCBI Taxonomy" id="2747483"/>
    <lineage>
        <taxon>Eukaryota</taxon>
        <taxon>Metazoa</taxon>
        <taxon>Ecdysozoa</taxon>
        <taxon>Arthropoda</taxon>
        <taxon>Chelicerata</taxon>
        <taxon>Arachnida</taxon>
        <taxon>Araneae</taxon>
        <taxon>Araneomorphae</taxon>
        <taxon>Entelegynae</taxon>
        <taxon>Araneoidea</taxon>
        <taxon>Nephilidae</taxon>
        <taxon>Trichonephila</taxon>
        <taxon>Trichonephila inaurata</taxon>
    </lineage>
</organism>
<dbReference type="PANTHER" id="PTHR42643:SF38">
    <property type="entry name" value="IONOTROPIC RECEPTOR 100A"/>
    <property type="match status" value="1"/>
</dbReference>
<comment type="subcellular location">
    <subcellularLocation>
        <location evidence="1">Cell membrane</location>
        <topology evidence="1">Multi-pass membrane protein</topology>
    </subcellularLocation>
</comment>
<gene>
    <name evidence="14" type="primary">AVEN_269549_1</name>
    <name evidence="14" type="ORF">TNIN_312021</name>
</gene>